<dbReference type="AlphaFoldDB" id="A0A6I3SIL4"/>
<dbReference type="GO" id="GO:0006935">
    <property type="term" value="P:chemotaxis"/>
    <property type="evidence" value="ECO:0007669"/>
    <property type="project" value="UniProtKB-KW"/>
</dbReference>
<dbReference type="PANTHER" id="PTHR43693">
    <property type="entry name" value="PROTEIN PHOSPHATASE CHEZ"/>
    <property type="match status" value="1"/>
</dbReference>
<evidence type="ECO:0000256" key="2">
    <source>
        <dbReference type="ARBA" id="ARBA00022801"/>
    </source>
</evidence>
<proteinExistence type="predicted"/>
<dbReference type="Proteomes" id="UP000430670">
    <property type="component" value="Unassembled WGS sequence"/>
</dbReference>
<dbReference type="GO" id="GO:0016787">
    <property type="term" value="F:hydrolase activity"/>
    <property type="evidence" value="ECO:0007669"/>
    <property type="project" value="UniProtKB-KW"/>
</dbReference>
<evidence type="ECO:0000259" key="3">
    <source>
        <dbReference type="Pfam" id="PF04509"/>
    </source>
</evidence>
<evidence type="ECO:0000256" key="1">
    <source>
        <dbReference type="ARBA" id="ARBA00022500"/>
    </source>
</evidence>
<dbReference type="RefSeq" id="WP_155475749.1">
    <property type="nucleotide sequence ID" value="NZ_WNKU01000005.1"/>
</dbReference>
<dbReference type="PANTHER" id="PTHR43693:SF1">
    <property type="entry name" value="PROTEIN PHOSPHATASE CHEZ"/>
    <property type="match status" value="1"/>
</dbReference>
<dbReference type="Gene3D" id="3.40.1550.10">
    <property type="entry name" value="CheC-like"/>
    <property type="match status" value="1"/>
</dbReference>
<name>A0A6I3SIL4_HELMO</name>
<dbReference type="Pfam" id="PF04509">
    <property type="entry name" value="CheC"/>
    <property type="match status" value="2"/>
</dbReference>
<protein>
    <submittedName>
        <fullName evidence="4">CheY-P-specific phosphatase CheC</fullName>
    </submittedName>
</protein>
<accession>A0A6I3SIL4</accession>
<keyword evidence="2" id="KW-0378">Hydrolase</keyword>
<gene>
    <name evidence="4" type="ORF">GJ688_06585</name>
</gene>
<dbReference type="InterPro" id="IPR028976">
    <property type="entry name" value="CheC-like_sf"/>
</dbReference>
<evidence type="ECO:0000313" key="4">
    <source>
        <dbReference type="EMBL" id="MTV48646.1"/>
    </source>
</evidence>
<dbReference type="SUPFAM" id="SSF103039">
    <property type="entry name" value="CheC-like"/>
    <property type="match status" value="1"/>
</dbReference>
<dbReference type="InterPro" id="IPR050992">
    <property type="entry name" value="CheZ_family_phosphatases"/>
</dbReference>
<dbReference type="InterPro" id="IPR007597">
    <property type="entry name" value="CheC"/>
</dbReference>
<reference evidence="4 5" key="1">
    <citation type="submission" date="2019-11" db="EMBL/GenBank/DDBJ databases">
        <title>Whole-genome sequence of a the green, strictly anaerobic photosynthetic bacterium Heliobacillus mobilis DSM 6151.</title>
        <authorList>
            <person name="Kyndt J.A."/>
            <person name="Meyer T.E."/>
        </authorList>
    </citation>
    <scope>NUCLEOTIDE SEQUENCE [LARGE SCALE GENOMIC DNA]</scope>
    <source>
        <strain evidence="4 5">DSM 6151</strain>
    </source>
</reference>
<organism evidence="4 5">
    <name type="scientific">Heliobacterium mobile</name>
    <name type="common">Heliobacillus mobilis</name>
    <dbReference type="NCBI Taxonomy" id="28064"/>
    <lineage>
        <taxon>Bacteria</taxon>
        <taxon>Bacillati</taxon>
        <taxon>Bacillota</taxon>
        <taxon>Clostridia</taxon>
        <taxon>Eubacteriales</taxon>
        <taxon>Heliobacteriaceae</taxon>
        <taxon>Heliobacterium</taxon>
    </lineage>
</organism>
<dbReference type="CDD" id="cd17909">
    <property type="entry name" value="CheC_ClassI"/>
    <property type="match status" value="1"/>
</dbReference>
<dbReference type="EMBL" id="WNKU01000005">
    <property type="protein sequence ID" value="MTV48646.1"/>
    <property type="molecule type" value="Genomic_DNA"/>
</dbReference>
<keyword evidence="1" id="KW-0145">Chemotaxis</keyword>
<evidence type="ECO:0000313" key="5">
    <source>
        <dbReference type="Proteomes" id="UP000430670"/>
    </source>
</evidence>
<dbReference type="OrthoDB" id="9812187at2"/>
<keyword evidence="5" id="KW-1185">Reference proteome</keyword>
<feature type="domain" description="CheC-like protein" evidence="3">
    <location>
        <begin position="9"/>
        <end position="44"/>
    </location>
</feature>
<feature type="domain" description="CheC-like protein" evidence="3">
    <location>
        <begin position="108"/>
        <end position="143"/>
    </location>
</feature>
<comment type="caution">
    <text evidence="4">The sequence shown here is derived from an EMBL/GenBank/DDBJ whole genome shotgun (WGS) entry which is preliminary data.</text>
</comment>
<sequence length="203" mass="21122">MDFLSLSPMQMDALREVGNVGAGNAATALSQMVQKAIDMKVPALGVVPFDQVADRMGGPESLVAGVYLRVEGKAPANLLFVLPIDSAKALVDMLMGLPTGTTEEIGEIQESALKEVGNILAGTYLNALSMFTQITFEQSVPALAMDMAAAIISVVLATIAEVGDHALLLSTEFVGESEAIEGSLFLIPEEGSLELILGSLGLA</sequence>